<dbReference type="Gene3D" id="3.30.530.20">
    <property type="match status" value="1"/>
</dbReference>
<dbReference type="InterPro" id="IPR023393">
    <property type="entry name" value="START-like_dom_sf"/>
</dbReference>
<dbReference type="Proteomes" id="UP000198953">
    <property type="component" value="Unassembled WGS sequence"/>
</dbReference>
<evidence type="ECO:0000256" key="1">
    <source>
        <dbReference type="SAM" id="MobiDB-lite"/>
    </source>
</evidence>
<reference evidence="3 4" key="1">
    <citation type="submission" date="2016-10" db="EMBL/GenBank/DDBJ databases">
        <authorList>
            <person name="de Groot N.N."/>
        </authorList>
    </citation>
    <scope>NUCLEOTIDE SEQUENCE [LARGE SCALE GENOMIC DNA]</scope>
    <source>
        <strain evidence="3 4">DSM 43357</strain>
    </source>
</reference>
<dbReference type="CDD" id="cd07823">
    <property type="entry name" value="SRPBCC_5"/>
    <property type="match status" value="1"/>
</dbReference>
<keyword evidence="2" id="KW-0812">Transmembrane</keyword>
<protein>
    <submittedName>
        <fullName evidence="3">Carbon monoxide dehydrogenase subunit G</fullName>
    </submittedName>
</protein>
<dbReference type="PANTHER" id="PTHR38588:SF1">
    <property type="entry name" value="BLL0334 PROTEIN"/>
    <property type="match status" value="1"/>
</dbReference>
<dbReference type="RefSeq" id="WP_177227445.1">
    <property type="nucleotide sequence ID" value="NZ_FOBF01000009.1"/>
</dbReference>
<feature type="transmembrane region" description="Helical" evidence="2">
    <location>
        <begin position="257"/>
        <end position="274"/>
    </location>
</feature>
<dbReference type="EMBL" id="FOBF01000009">
    <property type="protein sequence ID" value="SEM08336.1"/>
    <property type="molecule type" value="Genomic_DNA"/>
</dbReference>
<name>A0A1H7VGG3_9ACTN</name>
<dbReference type="STRING" id="46177.SAMN05660976_04144"/>
<evidence type="ECO:0000313" key="4">
    <source>
        <dbReference type="Proteomes" id="UP000198953"/>
    </source>
</evidence>
<dbReference type="InterPro" id="IPR010419">
    <property type="entry name" value="CO_DH_gsu"/>
</dbReference>
<accession>A0A1H7VGG3</accession>
<keyword evidence="2" id="KW-0472">Membrane</keyword>
<dbReference type="PANTHER" id="PTHR38588">
    <property type="entry name" value="BLL0334 PROTEIN"/>
    <property type="match status" value="1"/>
</dbReference>
<keyword evidence="4" id="KW-1185">Reference proteome</keyword>
<keyword evidence="2" id="KW-1133">Transmembrane helix</keyword>
<evidence type="ECO:0000256" key="2">
    <source>
        <dbReference type="SAM" id="Phobius"/>
    </source>
</evidence>
<feature type="compositionally biased region" description="Basic and acidic residues" evidence="1">
    <location>
        <begin position="150"/>
        <end position="159"/>
    </location>
</feature>
<dbReference type="SUPFAM" id="SSF55961">
    <property type="entry name" value="Bet v1-like"/>
    <property type="match status" value="1"/>
</dbReference>
<gene>
    <name evidence="3" type="ORF">SAMN05660976_04144</name>
</gene>
<evidence type="ECO:0000313" key="3">
    <source>
        <dbReference type="EMBL" id="SEM08336.1"/>
    </source>
</evidence>
<proteinExistence type="predicted"/>
<dbReference type="Pfam" id="PF06240">
    <property type="entry name" value="COXG"/>
    <property type="match status" value="1"/>
</dbReference>
<feature type="region of interest" description="Disordered" evidence="1">
    <location>
        <begin position="150"/>
        <end position="169"/>
    </location>
</feature>
<dbReference type="AlphaFoldDB" id="A0A1H7VGG3"/>
<sequence>MAMRFEHEFTVPVPIEQAWSVLLDVERVAPCLPGAALEASEGEEFAGRMKVKVGPITVTYRGTARFEDVDKDAHALTIQASGKEARGTGTASATVRARLSPGDGTTAVAVETSFNVTGRPAQFGRGVMQEVGAKLIDRFAENLAELLTEPSHEPAEPEPRPAQPAVAAVEPTAATMEPTAAEPAVTGPPVTGPAVTGPAVTGPAVAEPVAAREEERHLVAVPEPEQLPAGTSRTSRTADEEALDLLEIAGQPVLKRLAPVAGALAALLVVIWVIRRLMR</sequence>
<organism evidence="3 4">
    <name type="scientific">Nonomuraea pusilla</name>
    <dbReference type="NCBI Taxonomy" id="46177"/>
    <lineage>
        <taxon>Bacteria</taxon>
        <taxon>Bacillati</taxon>
        <taxon>Actinomycetota</taxon>
        <taxon>Actinomycetes</taxon>
        <taxon>Streptosporangiales</taxon>
        <taxon>Streptosporangiaceae</taxon>
        <taxon>Nonomuraea</taxon>
    </lineage>
</organism>